<evidence type="ECO:0000313" key="1">
    <source>
        <dbReference type="EMBL" id="KAK3709881.1"/>
    </source>
</evidence>
<accession>A0AAE1CLZ6</accession>
<name>A0AAE1CLZ6_9GAST</name>
<dbReference type="Proteomes" id="UP001283361">
    <property type="component" value="Unassembled WGS sequence"/>
</dbReference>
<comment type="caution">
    <text evidence="1">The sequence shown here is derived from an EMBL/GenBank/DDBJ whole genome shotgun (WGS) entry which is preliminary data.</text>
</comment>
<gene>
    <name evidence="1" type="ORF">RRG08_050356</name>
</gene>
<dbReference type="EMBL" id="JAWDGP010007652">
    <property type="protein sequence ID" value="KAK3709881.1"/>
    <property type="molecule type" value="Genomic_DNA"/>
</dbReference>
<protein>
    <submittedName>
        <fullName evidence="1">Uncharacterized protein</fullName>
    </submittedName>
</protein>
<reference evidence="1" key="1">
    <citation type="journal article" date="2023" name="G3 (Bethesda)">
        <title>A reference genome for the long-term kleptoplast-retaining sea slug Elysia crispata morphotype clarki.</title>
        <authorList>
            <person name="Eastman K.E."/>
            <person name="Pendleton A.L."/>
            <person name="Shaikh M.A."/>
            <person name="Suttiyut T."/>
            <person name="Ogas R."/>
            <person name="Tomko P."/>
            <person name="Gavelis G."/>
            <person name="Widhalm J.R."/>
            <person name="Wisecaver J.H."/>
        </authorList>
    </citation>
    <scope>NUCLEOTIDE SEQUENCE</scope>
    <source>
        <strain evidence="1">ECLA1</strain>
    </source>
</reference>
<sequence length="190" mass="21611">MACKRGDIIERLSTRVLENIYKHCPSDMDTELSSNTFDLLSISKTVRLSTPTRFNILNSYSVGQSVVYLQEFKLRGSYLALLRFNIHNLQSSLIRLRNTTWHGIKTSRAGYKLRDHERCNSRITRGLVLKKDRHDSGSTAAIISALAYTEYWAFGRNGFCLAFSIVCAFEVTALTVASTQELRLYASTKR</sequence>
<proteinExistence type="predicted"/>
<dbReference type="AlphaFoldDB" id="A0AAE1CLZ6"/>
<evidence type="ECO:0000313" key="2">
    <source>
        <dbReference type="Proteomes" id="UP001283361"/>
    </source>
</evidence>
<keyword evidence="2" id="KW-1185">Reference proteome</keyword>
<organism evidence="1 2">
    <name type="scientific">Elysia crispata</name>
    <name type="common">lettuce slug</name>
    <dbReference type="NCBI Taxonomy" id="231223"/>
    <lineage>
        <taxon>Eukaryota</taxon>
        <taxon>Metazoa</taxon>
        <taxon>Spiralia</taxon>
        <taxon>Lophotrochozoa</taxon>
        <taxon>Mollusca</taxon>
        <taxon>Gastropoda</taxon>
        <taxon>Heterobranchia</taxon>
        <taxon>Euthyneura</taxon>
        <taxon>Panpulmonata</taxon>
        <taxon>Sacoglossa</taxon>
        <taxon>Placobranchoidea</taxon>
        <taxon>Plakobranchidae</taxon>
        <taxon>Elysia</taxon>
    </lineage>
</organism>